<organism evidence="4 5">
    <name type="scientific">Toxoplasma gondii GAB2-2007-GAL-DOM2</name>
    <dbReference type="NCBI Taxonomy" id="1130820"/>
    <lineage>
        <taxon>Eukaryota</taxon>
        <taxon>Sar</taxon>
        <taxon>Alveolata</taxon>
        <taxon>Apicomplexa</taxon>
        <taxon>Conoidasida</taxon>
        <taxon>Coccidia</taxon>
        <taxon>Eucoccidiorida</taxon>
        <taxon>Eimeriorina</taxon>
        <taxon>Sarcocystidae</taxon>
        <taxon>Toxoplasma</taxon>
    </lineage>
</organism>
<dbReference type="PANTHER" id="PTHR46652">
    <property type="entry name" value="LEUCINE-RICH REPEAT AND IQ DOMAIN-CONTAINING PROTEIN 1-RELATED"/>
    <property type="match status" value="1"/>
</dbReference>
<protein>
    <submittedName>
        <fullName evidence="4">Leucine rich repeat-containing protein</fullName>
    </submittedName>
</protein>
<dbReference type="InterPro" id="IPR025875">
    <property type="entry name" value="Leu-rich_rpt_4"/>
</dbReference>
<dbReference type="InterPro" id="IPR050836">
    <property type="entry name" value="SDS22/Internalin_LRR"/>
</dbReference>
<dbReference type="PROSITE" id="PS51450">
    <property type="entry name" value="LRR"/>
    <property type="match status" value="3"/>
</dbReference>
<evidence type="ECO:0000256" key="3">
    <source>
        <dbReference type="SAM" id="MobiDB-lite"/>
    </source>
</evidence>
<dbReference type="EMBL" id="AHZU02001075">
    <property type="protein sequence ID" value="KFG36637.1"/>
    <property type="molecule type" value="Genomic_DNA"/>
</dbReference>
<gene>
    <name evidence="4" type="ORF">TGDOM2_316420</name>
</gene>
<comment type="caution">
    <text evidence="4">The sequence shown here is derived from an EMBL/GenBank/DDBJ whole genome shotgun (WGS) entry which is preliminary data.</text>
</comment>
<dbReference type="AlphaFoldDB" id="A0A086JWW9"/>
<dbReference type="InterPro" id="IPR032675">
    <property type="entry name" value="LRR_dom_sf"/>
</dbReference>
<dbReference type="Gene3D" id="3.80.10.10">
    <property type="entry name" value="Ribonuclease Inhibitor"/>
    <property type="match status" value="2"/>
</dbReference>
<accession>A0A086JWW9</accession>
<dbReference type="Proteomes" id="UP000028837">
    <property type="component" value="Unassembled WGS sequence"/>
</dbReference>
<dbReference type="OrthoDB" id="6334211at2759"/>
<sequence length="230" mass="25929">MWPQVLYLIDNNLSDVTTIGYLPSLRGLYLQSNELTCTKGLEQLPCLTELNLDDNKISRLEGLDSSTSLSRLSLTAQRTTTPLFLCPNVLTVLSRSLQYLNISKNRVEDLAPFGTLQFLEVLQASENLVREIGSIEAMLVGCRMLSTVDLRRNPVTKVRHYWERLLLGASTTLKEADGRQVTNASRFFVQELQKRRCAIMRQKTLDANDNLENSSNSQFPSRSDLATNSL</sequence>
<dbReference type="InterPro" id="IPR001611">
    <property type="entry name" value="Leu-rich_rpt"/>
</dbReference>
<reference evidence="4 5" key="1">
    <citation type="submission" date="2014-02" db="EMBL/GenBank/DDBJ databases">
        <authorList>
            <person name="Sibley D."/>
            <person name="Venepally P."/>
            <person name="Karamycheva S."/>
            <person name="Hadjithomas M."/>
            <person name="Khan A."/>
            <person name="Brunk B."/>
            <person name="Roos D."/>
            <person name="Caler E."/>
            <person name="Lorenzi H."/>
        </authorList>
    </citation>
    <scope>NUCLEOTIDE SEQUENCE [LARGE SCALE GENOMIC DNA]</scope>
    <source>
        <strain evidence="4 5">GAB2-2007-GAL-DOM2</strain>
    </source>
</reference>
<evidence type="ECO:0000313" key="4">
    <source>
        <dbReference type="EMBL" id="KFG36637.1"/>
    </source>
</evidence>
<keyword evidence="2" id="KW-0677">Repeat</keyword>
<evidence type="ECO:0000313" key="5">
    <source>
        <dbReference type="Proteomes" id="UP000028837"/>
    </source>
</evidence>
<dbReference type="PANTHER" id="PTHR46652:SF3">
    <property type="entry name" value="LEUCINE-RICH REPEAT-CONTAINING PROTEIN 9"/>
    <property type="match status" value="1"/>
</dbReference>
<keyword evidence="1" id="KW-0433">Leucine-rich repeat</keyword>
<feature type="region of interest" description="Disordered" evidence="3">
    <location>
        <begin position="209"/>
        <end position="230"/>
    </location>
</feature>
<dbReference type="SUPFAM" id="SSF52075">
    <property type="entry name" value="Outer arm dynein light chain 1"/>
    <property type="match status" value="1"/>
</dbReference>
<dbReference type="VEuPathDB" id="ToxoDB:TGDOM2_316420"/>
<evidence type="ECO:0000256" key="1">
    <source>
        <dbReference type="ARBA" id="ARBA00022614"/>
    </source>
</evidence>
<proteinExistence type="predicted"/>
<dbReference type="Pfam" id="PF12799">
    <property type="entry name" value="LRR_4"/>
    <property type="match status" value="1"/>
</dbReference>
<evidence type="ECO:0000256" key="2">
    <source>
        <dbReference type="ARBA" id="ARBA00022737"/>
    </source>
</evidence>
<name>A0A086JWW9_TOXGO</name>